<dbReference type="PANTHER" id="PTHR46375:SF3">
    <property type="entry name" value="KELCH REPEAT AND BTB DOMAIN-CONTAINING PROTEIN 13"/>
    <property type="match status" value="1"/>
</dbReference>
<dbReference type="OrthoDB" id="8036022at2759"/>
<organism evidence="1 2">
    <name type="scientific">Araneus ventricosus</name>
    <name type="common">Orbweaver spider</name>
    <name type="synonym">Epeira ventricosa</name>
    <dbReference type="NCBI Taxonomy" id="182803"/>
    <lineage>
        <taxon>Eukaryota</taxon>
        <taxon>Metazoa</taxon>
        <taxon>Ecdysozoa</taxon>
        <taxon>Arthropoda</taxon>
        <taxon>Chelicerata</taxon>
        <taxon>Arachnida</taxon>
        <taxon>Araneae</taxon>
        <taxon>Araneomorphae</taxon>
        <taxon>Entelegynae</taxon>
        <taxon>Araneoidea</taxon>
        <taxon>Araneidae</taxon>
        <taxon>Araneus</taxon>
    </lineage>
</organism>
<dbReference type="EMBL" id="BGPR01053848">
    <property type="protein sequence ID" value="GBO30648.1"/>
    <property type="molecule type" value="Genomic_DNA"/>
</dbReference>
<dbReference type="PANTHER" id="PTHR46375">
    <property type="entry name" value="KELCH REPEAT AND BTB DOMAIN-CONTAINING PROTEIN 13-RELATED"/>
    <property type="match status" value="1"/>
</dbReference>
<accession>A0A4Y2W276</accession>
<dbReference type="Gene3D" id="2.120.10.80">
    <property type="entry name" value="Kelch-type beta propeller"/>
    <property type="match status" value="1"/>
</dbReference>
<evidence type="ECO:0000313" key="1">
    <source>
        <dbReference type="EMBL" id="GBO30648.1"/>
    </source>
</evidence>
<dbReference type="InterPro" id="IPR011043">
    <property type="entry name" value="Gal_Oxase/kelch_b-propeller"/>
</dbReference>
<name>A0A4Y2W276_ARAVE</name>
<dbReference type="AlphaFoldDB" id="A0A4Y2W276"/>
<reference evidence="1 2" key="1">
    <citation type="journal article" date="2019" name="Sci. Rep.">
        <title>Orb-weaving spider Araneus ventricosus genome elucidates the spidroin gene catalogue.</title>
        <authorList>
            <person name="Kono N."/>
            <person name="Nakamura H."/>
            <person name="Ohtoshi R."/>
            <person name="Moran D.A.P."/>
            <person name="Shinohara A."/>
            <person name="Yoshida Y."/>
            <person name="Fujiwara M."/>
            <person name="Mori M."/>
            <person name="Tomita M."/>
            <person name="Arakawa K."/>
        </authorList>
    </citation>
    <scope>NUCLEOTIDE SEQUENCE [LARGE SCALE GENOMIC DNA]</scope>
</reference>
<evidence type="ECO:0000313" key="2">
    <source>
        <dbReference type="Proteomes" id="UP000499080"/>
    </source>
</evidence>
<protein>
    <submittedName>
        <fullName evidence="1">Uncharacterized protein</fullName>
    </submittedName>
</protein>
<dbReference type="Proteomes" id="UP000499080">
    <property type="component" value="Unassembled WGS sequence"/>
</dbReference>
<sequence>MMLQIGQHIYMFEKESMVDIFDIVEEVWLERELPSMPSDDGWTITLGERLYHIEQSTDSNGMISRYDFESNIWEIITTSRDYTIMGGVALKDQIFVVGCSDEDDEVMMCQAYNPEKNTWISLPAPNINREDYLLLTYHEQVLLIPANHFEAHPKIIEVYNPNQNTWISLPELPFQYLHPKAVIVDDKILVYENNEEEGRRYQEVDPPVYWDESAEIWKIIDKSSPWFHIERYSVLLLDDSRVVKDITAKGRRPGIKWERIFTV</sequence>
<dbReference type="InterPro" id="IPR052392">
    <property type="entry name" value="Kelch-BTB_domain-containing"/>
</dbReference>
<proteinExistence type="predicted"/>
<comment type="caution">
    <text evidence="1">The sequence shown here is derived from an EMBL/GenBank/DDBJ whole genome shotgun (WGS) entry which is preliminary data.</text>
</comment>
<keyword evidence="2" id="KW-1185">Reference proteome</keyword>
<gene>
    <name evidence="1" type="ORF">AVEN_41219_1</name>
</gene>
<dbReference type="SUPFAM" id="SSF50965">
    <property type="entry name" value="Galactose oxidase, central domain"/>
    <property type="match status" value="1"/>
</dbReference>
<dbReference type="InterPro" id="IPR015915">
    <property type="entry name" value="Kelch-typ_b-propeller"/>
</dbReference>